<dbReference type="Proteomes" id="UP000301870">
    <property type="component" value="Chromosome 29"/>
</dbReference>
<dbReference type="RefSeq" id="XP_022831215.1">
    <property type="nucleotide sequence ID" value="XM_022975447.1"/>
</dbReference>
<evidence type="ECO:0000256" key="9">
    <source>
        <dbReference type="SAM" id="MobiDB-lite"/>
    </source>
</evidence>
<comment type="similarity">
    <text evidence="2">Belongs to the V-ATPase e1/e2 subunit family.</text>
</comment>
<evidence type="ECO:0000256" key="7">
    <source>
        <dbReference type="ARBA" id="ARBA00023065"/>
    </source>
</evidence>
<dbReference type="GO" id="GO:0012505">
    <property type="term" value="C:endomembrane system"/>
    <property type="evidence" value="ECO:0007669"/>
    <property type="project" value="UniProtKB-SubCell"/>
</dbReference>
<dbReference type="GO" id="GO:0046961">
    <property type="term" value="F:proton-transporting ATPase activity, rotational mechanism"/>
    <property type="evidence" value="ECO:0007669"/>
    <property type="project" value="InterPro"/>
</dbReference>
<keyword evidence="6 10" id="KW-1133">Transmembrane helix</keyword>
<dbReference type="GO" id="GO:0033181">
    <property type="term" value="C:plasma membrane proton-transporting V-type ATPase complex"/>
    <property type="evidence" value="ECO:0007669"/>
    <property type="project" value="TreeGrafter"/>
</dbReference>
<reference evidence="12" key="1">
    <citation type="submission" date="2025-08" db="UniProtKB">
        <authorList>
            <consortium name="RefSeq"/>
        </authorList>
    </citation>
    <scope>IDENTIFICATION</scope>
    <source>
        <strain evidence="12">Ishihara</strain>
        <tissue evidence="12">Whole body</tissue>
    </source>
</reference>
<evidence type="ECO:0000256" key="2">
    <source>
        <dbReference type="ARBA" id="ARBA00008328"/>
    </source>
</evidence>
<keyword evidence="5" id="KW-0375">Hydrogen ion transport</keyword>
<dbReference type="AlphaFoldDB" id="A0A9J7J1P1"/>
<feature type="region of interest" description="Disordered" evidence="9">
    <location>
        <begin position="1"/>
        <end position="68"/>
    </location>
</feature>
<evidence type="ECO:0000256" key="3">
    <source>
        <dbReference type="ARBA" id="ARBA00022448"/>
    </source>
</evidence>
<feature type="transmembrane region" description="Helical" evidence="10">
    <location>
        <begin position="107"/>
        <end position="125"/>
    </location>
</feature>
<dbReference type="Pfam" id="PF05493">
    <property type="entry name" value="ATP_synt_H"/>
    <property type="match status" value="1"/>
</dbReference>
<evidence type="ECO:0000256" key="8">
    <source>
        <dbReference type="ARBA" id="ARBA00023136"/>
    </source>
</evidence>
<gene>
    <name evidence="12" type="primary">LOC111359796</name>
</gene>
<feature type="compositionally biased region" description="Low complexity" evidence="9">
    <location>
        <begin position="9"/>
        <end position="28"/>
    </location>
</feature>
<dbReference type="PANTHER" id="PTHR12263:SF0">
    <property type="entry name" value="V-TYPE PROTON ATPASE SUBUNIT"/>
    <property type="match status" value="1"/>
</dbReference>
<evidence type="ECO:0000256" key="10">
    <source>
        <dbReference type="SAM" id="Phobius"/>
    </source>
</evidence>
<sequence>MRRQDDEPTTQQADDTTLPQTDDTTLPQSDDTTLPQAQDTTGTGTDSSSDAANGTGSPVTTTPAPPKHPPQTFYVPIFVLTAVFGAMFIIGPLLVRKGPNSGITRCCIMISAFCMWIFWTTMYISQMNPLMGPRLHNASLAWLGHKWGKNPKSLAALEETP</sequence>
<name>A0A9J7J1P1_SPOLT</name>
<keyword evidence="11" id="KW-1185">Reference proteome</keyword>
<keyword evidence="4 10" id="KW-0812">Transmembrane</keyword>
<comment type="subcellular location">
    <subcellularLocation>
        <location evidence="1">Endomembrane system</location>
        <topology evidence="1">Multi-pass membrane protein</topology>
    </subcellularLocation>
</comment>
<accession>A0A9J7J1P1</accession>
<dbReference type="KEGG" id="sliu:111359796"/>
<dbReference type="GeneID" id="111359796"/>
<evidence type="ECO:0000256" key="1">
    <source>
        <dbReference type="ARBA" id="ARBA00004127"/>
    </source>
</evidence>
<keyword evidence="3" id="KW-0813">Transport</keyword>
<keyword evidence="7" id="KW-0406">Ion transport</keyword>
<evidence type="ECO:0000313" key="12">
    <source>
        <dbReference type="RefSeq" id="XP_022831215.1"/>
    </source>
</evidence>
<dbReference type="OrthoDB" id="1508846at2759"/>
<organism evidence="11 12">
    <name type="scientific">Spodoptera litura</name>
    <name type="common">Asian cotton leafworm</name>
    <dbReference type="NCBI Taxonomy" id="69820"/>
    <lineage>
        <taxon>Eukaryota</taxon>
        <taxon>Metazoa</taxon>
        <taxon>Ecdysozoa</taxon>
        <taxon>Arthropoda</taxon>
        <taxon>Hexapoda</taxon>
        <taxon>Insecta</taxon>
        <taxon>Pterygota</taxon>
        <taxon>Neoptera</taxon>
        <taxon>Endopterygota</taxon>
        <taxon>Lepidoptera</taxon>
        <taxon>Glossata</taxon>
        <taxon>Ditrysia</taxon>
        <taxon>Noctuoidea</taxon>
        <taxon>Noctuidae</taxon>
        <taxon>Amphipyrinae</taxon>
        <taxon>Spodoptera</taxon>
    </lineage>
</organism>
<feature type="transmembrane region" description="Helical" evidence="10">
    <location>
        <begin position="73"/>
        <end position="95"/>
    </location>
</feature>
<keyword evidence="8 10" id="KW-0472">Membrane</keyword>
<dbReference type="GO" id="GO:0033179">
    <property type="term" value="C:proton-transporting V-type ATPase, V0 domain"/>
    <property type="evidence" value="ECO:0007669"/>
    <property type="project" value="InterPro"/>
</dbReference>
<evidence type="ECO:0000256" key="5">
    <source>
        <dbReference type="ARBA" id="ARBA00022781"/>
    </source>
</evidence>
<dbReference type="PANTHER" id="PTHR12263">
    <property type="entry name" value="VACUOLAR ATP SYNTHASE SUBUNIT H"/>
    <property type="match status" value="1"/>
</dbReference>
<protein>
    <submittedName>
        <fullName evidence="12">Uncharacterized protein LOC111359796</fullName>
    </submittedName>
</protein>
<evidence type="ECO:0000313" key="11">
    <source>
        <dbReference type="Proteomes" id="UP000301870"/>
    </source>
</evidence>
<evidence type="ECO:0000256" key="4">
    <source>
        <dbReference type="ARBA" id="ARBA00022692"/>
    </source>
</evidence>
<dbReference type="InterPro" id="IPR008389">
    <property type="entry name" value="ATPase_V0-cplx_e1/e2_su"/>
</dbReference>
<evidence type="ECO:0000256" key="6">
    <source>
        <dbReference type="ARBA" id="ARBA00022989"/>
    </source>
</evidence>
<feature type="compositionally biased region" description="Low complexity" evidence="9">
    <location>
        <begin position="36"/>
        <end position="52"/>
    </location>
</feature>
<proteinExistence type="inferred from homology"/>